<evidence type="ECO:0000313" key="7">
    <source>
        <dbReference type="EMBL" id="KAL0337903.1"/>
    </source>
</evidence>
<evidence type="ECO:0000256" key="6">
    <source>
        <dbReference type="SAM" id="MobiDB-lite"/>
    </source>
</evidence>
<dbReference type="AlphaFoldDB" id="A0AAW2N4E7"/>
<organism evidence="7">
    <name type="scientific">Sesamum calycinum</name>
    <dbReference type="NCBI Taxonomy" id="2727403"/>
    <lineage>
        <taxon>Eukaryota</taxon>
        <taxon>Viridiplantae</taxon>
        <taxon>Streptophyta</taxon>
        <taxon>Embryophyta</taxon>
        <taxon>Tracheophyta</taxon>
        <taxon>Spermatophyta</taxon>
        <taxon>Magnoliopsida</taxon>
        <taxon>eudicotyledons</taxon>
        <taxon>Gunneridae</taxon>
        <taxon>Pentapetalae</taxon>
        <taxon>asterids</taxon>
        <taxon>lamiids</taxon>
        <taxon>Lamiales</taxon>
        <taxon>Pedaliaceae</taxon>
        <taxon>Sesamum</taxon>
    </lineage>
</organism>
<sequence length="124" mass="14642">MIWLQLLVRYNIFRCLEEGAEEFFLKPVRLSDVNKLKPHMMRTKCCNKDDDDDDDDDIQNQKPENLEKQEINGEEIQSVLQLQQQQQQQPSQTNNNTNKRKSMDEGLSPDRTRPRYNGLTVMSN</sequence>
<evidence type="ECO:0000256" key="5">
    <source>
        <dbReference type="ARBA" id="ARBA00023163"/>
    </source>
</evidence>
<feature type="region of interest" description="Disordered" evidence="6">
    <location>
        <begin position="36"/>
        <end position="124"/>
    </location>
</feature>
<proteinExistence type="predicted"/>
<evidence type="ECO:0000256" key="3">
    <source>
        <dbReference type="ARBA" id="ARBA00023012"/>
    </source>
</evidence>
<dbReference type="EMBL" id="JACGWM010000012">
    <property type="protein sequence ID" value="KAL0337903.1"/>
    <property type="molecule type" value="Genomic_DNA"/>
</dbReference>
<evidence type="ECO:0000256" key="4">
    <source>
        <dbReference type="ARBA" id="ARBA00023015"/>
    </source>
</evidence>
<keyword evidence="4" id="KW-0805">Transcription regulation</keyword>
<evidence type="ECO:0000256" key="1">
    <source>
        <dbReference type="ARBA" id="ARBA00022553"/>
    </source>
</evidence>
<feature type="compositionally biased region" description="Basic and acidic residues" evidence="6">
    <location>
        <begin position="101"/>
        <end position="113"/>
    </location>
</feature>
<dbReference type="GO" id="GO:0000160">
    <property type="term" value="P:phosphorelay signal transduction system"/>
    <property type="evidence" value="ECO:0007669"/>
    <property type="project" value="UniProtKB-KW"/>
</dbReference>
<dbReference type="PANTHER" id="PTHR43874:SF167">
    <property type="entry name" value="TWO-COMPONENT RESPONSE REGULATOR ARR9"/>
    <property type="match status" value="1"/>
</dbReference>
<dbReference type="GO" id="GO:0009736">
    <property type="term" value="P:cytokinin-activated signaling pathway"/>
    <property type="evidence" value="ECO:0007669"/>
    <property type="project" value="UniProtKB-KW"/>
</dbReference>
<gene>
    <name evidence="7" type="ORF">Scaly_2065400</name>
</gene>
<reference evidence="7" key="2">
    <citation type="journal article" date="2024" name="Plant">
        <title>Genomic evolution and insights into agronomic trait innovations of Sesamum species.</title>
        <authorList>
            <person name="Miao H."/>
            <person name="Wang L."/>
            <person name="Qu L."/>
            <person name="Liu H."/>
            <person name="Sun Y."/>
            <person name="Le M."/>
            <person name="Wang Q."/>
            <person name="Wei S."/>
            <person name="Zheng Y."/>
            <person name="Lin W."/>
            <person name="Duan Y."/>
            <person name="Cao H."/>
            <person name="Xiong S."/>
            <person name="Wang X."/>
            <person name="Wei L."/>
            <person name="Li C."/>
            <person name="Ma Q."/>
            <person name="Ju M."/>
            <person name="Zhao R."/>
            <person name="Li G."/>
            <person name="Mu C."/>
            <person name="Tian Q."/>
            <person name="Mei H."/>
            <person name="Zhang T."/>
            <person name="Gao T."/>
            <person name="Zhang H."/>
        </authorList>
    </citation>
    <scope>NUCLEOTIDE SEQUENCE</scope>
    <source>
        <strain evidence="7">KEN8</strain>
    </source>
</reference>
<comment type="caution">
    <text evidence="7">The sequence shown here is derived from an EMBL/GenBank/DDBJ whole genome shotgun (WGS) entry which is preliminary data.</text>
</comment>
<feature type="compositionally biased region" description="Low complexity" evidence="6">
    <location>
        <begin position="77"/>
        <end position="92"/>
    </location>
</feature>
<accession>A0AAW2N4E7</accession>
<dbReference type="InterPro" id="IPR045279">
    <property type="entry name" value="ARR-like"/>
</dbReference>
<feature type="compositionally biased region" description="Acidic residues" evidence="6">
    <location>
        <begin position="49"/>
        <end position="58"/>
    </location>
</feature>
<keyword evidence="5" id="KW-0804">Transcription</keyword>
<keyword evidence="2" id="KW-0932">Cytokinin signaling pathway</keyword>
<dbReference type="PANTHER" id="PTHR43874">
    <property type="entry name" value="TWO-COMPONENT RESPONSE REGULATOR"/>
    <property type="match status" value="1"/>
</dbReference>
<keyword evidence="1" id="KW-0597">Phosphoprotein</keyword>
<keyword evidence="3" id="KW-0902">Two-component regulatory system</keyword>
<protein>
    <submittedName>
        <fullName evidence="7">Two-component response regulator ARR8</fullName>
    </submittedName>
</protein>
<name>A0AAW2N4E7_9LAMI</name>
<reference evidence="7" key="1">
    <citation type="submission" date="2020-06" db="EMBL/GenBank/DDBJ databases">
        <authorList>
            <person name="Li T."/>
            <person name="Hu X."/>
            <person name="Zhang T."/>
            <person name="Song X."/>
            <person name="Zhang H."/>
            <person name="Dai N."/>
            <person name="Sheng W."/>
            <person name="Hou X."/>
            <person name="Wei L."/>
        </authorList>
    </citation>
    <scope>NUCLEOTIDE SEQUENCE</scope>
    <source>
        <strain evidence="7">KEN8</strain>
        <tissue evidence="7">Leaf</tissue>
    </source>
</reference>
<evidence type="ECO:0000256" key="2">
    <source>
        <dbReference type="ARBA" id="ARBA00022864"/>
    </source>
</evidence>